<keyword evidence="10" id="KW-1185">Reference proteome</keyword>
<evidence type="ECO:0000256" key="7">
    <source>
        <dbReference type="SAM" id="MobiDB-lite"/>
    </source>
</evidence>
<dbReference type="EMBL" id="CAJOBP010000023">
    <property type="protein sequence ID" value="CAF4103863.1"/>
    <property type="molecule type" value="Genomic_DNA"/>
</dbReference>
<evidence type="ECO:0000313" key="10">
    <source>
        <dbReference type="Proteomes" id="UP000663873"/>
    </source>
</evidence>
<evidence type="ECO:0000256" key="1">
    <source>
        <dbReference type="ARBA" id="ARBA00004430"/>
    </source>
</evidence>
<reference evidence="9" key="1">
    <citation type="submission" date="2021-02" db="EMBL/GenBank/DDBJ databases">
        <authorList>
            <person name="Nowell W R."/>
        </authorList>
    </citation>
    <scope>NUCLEOTIDE SEQUENCE</scope>
</reference>
<evidence type="ECO:0000256" key="2">
    <source>
        <dbReference type="ARBA" id="ARBA00022490"/>
    </source>
</evidence>
<evidence type="ECO:0000256" key="3">
    <source>
        <dbReference type="ARBA" id="ARBA00023212"/>
    </source>
</evidence>
<dbReference type="GO" id="GO:0005930">
    <property type="term" value="C:axoneme"/>
    <property type="evidence" value="ECO:0007669"/>
    <property type="project" value="UniProtKB-SubCell"/>
</dbReference>
<gene>
    <name evidence="9" type="ORF">UJA718_LOCUS473</name>
</gene>
<dbReference type="Pfam" id="PF10629">
    <property type="entry name" value="CMI2B-like"/>
    <property type="match status" value="1"/>
</dbReference>
<evidence type="ECO:0000256" key="4">
    <source>
        <dbReference type="ARBA" id="ARBA00023273"/>
    </source>
</evidence>
<evidence type="ECO:0000259" key="8">
    <source>
        <dbReference type="Pfam" id="PF10629"/>
    </source>
</evidence>
<feature type="region of interest" description="Disordered" evidence="7">
    <location>
        <begin position="175"/>
        <end position="205"/>
    </location>
</feature>
<comment type="subcellular location">
    <subcellularLocation>
        <location evidence="1">Cytoplasm</location>
        <location evidence="1">Cytoskeleton</location>
        <location evidence="1">Cilium axoneme</location>
    </subcellularLocation>
</comment>
<dbReference type="AlphaFoldDB" id="A0A819V2I3"/>
<keyword evidence="4" id="KW-0966">Cell projection</keyword>
<dbReference type="InterPro" id="IPR018902">
    <property type="entry name" value="CMI2A-C-like_dom"/>
</dbReference>
<keyword evidence="3" id="KW-0206">Cytoskeleton</keyword>
<feature type="domain" description="Ciliary microtubule inner protein 2A-C-like" evidence="8">
    <location>
        <begin position="18"/>
        <end position="67"/>
    </location>
</feature>
<evidence type="ECO:0000256" key="5">
    <source>
        <dbReference type="ARBA" id="ARBA00035661"/>
    </source>
</evidence>
<feature type="compositionally biased region" description="Low complexity" evidence="7">
    <location>
        <begin position="177"/>
        <end position="198"/>
    </location>
</feature>
<evidence type="ECO:0000256" key="6">
    <source>
        <dbReference type="ARBA" id="ARBA00041160"/>
    </source>
</evidence>
<dbReference type="Proteomes" id="UP000663873">
    <property type="component" value="Unassembled WGS sequence"/>
</dbReference>
<dbReference type="PANTHER" id="PTHR34924">
    <property type="entry name" value="UPF0573 PROTEIN C2ORF70"/>
    <property type="match status" value="1"/>
</dbReference>
<proteinExistence type="inferred from homology"/>
<dbReference type="InterPro" id="IPR052329">
    <property type="entry name" value="CIMIP2C"/>
</dbReference>
<protein>
    <recommendedName>
        <fullName evidence="6">Ciliary microtubule inner protein 2C</fullName>
    </recommendedName>
</protein>
<name>A0A819V2I3_9BILA</name>
<organism evidence="9 10">
    <name type="scientific">Rotaria socialis</name>
    <dbReference type="NCBI Taxonomy" id="392032"/>
    <lineage>
        <taxon>Eukaryota</taxon>
        <taxon>Metazoa</taxon>
        <taxon>Spiralia</taxon>
        <taxon>Gnathifera</taxon>
        <taxon>Rotifera</taxon>
        <taxon>Eurotatoria</taxon>
        <taxon>Bdelloidea</taxon>
        <taxon>Philodinida</taxon>
        <taxon>Philodinidae</taxon>
        <taxon>Rotaria</taxon>
    </lineage>
</organism>
<comment type="similarity">
    <text evidence="5">Belongs to the CIMIP2 family.</text>
</comment>
<sequence>MSRAAGTLQTTYNATYYPPSLMPGYKGHVPTTQFQYGETFGNATAKYFQDYRSEALNSSQSLYARELVMSDRRRSRDQYLYIPKYSLNNTNFDRTNEIRKFHQLSQEHRDTYIDRSGTLHPVEHFTLPVPNERMYEANLPYSSMLLRHTSDVNIPVDRNFPPVKDVAKQSEFQLFPSTGSNQGNNVSNQQQQSAVNQSPTVDYLC</sequence>
<evidence type="ECO:0000313" key="9">
    <source>
        <dbReference type="EMBL" id="CAF4103863.1"/>
    </source>
</evidence>
<accession>A0A819V2I3</accession>
<keyword evidence="2" id="KW-0963">Cytoplasm</keyword>
<dbReference type="GO" id="GO:0015630">
    <property type="term" value="C:microtubule cytoskeleton"/>
    <property type="evidence" value="ECO:0007669"/>
    <property type="project" value="UniProtKB-ARBA"/>
</dbReference>
<dbReference type="PANTHER" id="PTHR34924:SF1">
    <property type="entry name" value="PROTEIN FAM166C"/>
    <property type="match status" value="1"/>
</dbReference>
<comment type="caution">
    <text evidence="9">The sequence shown here is derived from an EMBL/GenBank/DDBJ whole genome shotgun (WGS) entry which is preliminary data.</text>
</comment>